<proteinExistence type="inferred from homology"/>
<evidence type="ECO:0000256" key="7">
    <source>
        <dbReference type="ARBA" id="ARBA00032755"/>
    </source>
</evidence>
<organism evidence="10 11">
    <name type="scientific">Cephus cinctus</name>
    <name type="common">Wheat stem sawfly</name>
    <dbReference type="NCBI Taxonomy" id="211228"/>
    <lineage>
        <taxon>Eukaryota</taxon>
        <taxon>Metazoa</taxon>
        <taxon>Ecdysozoa</taxon>
        <taxon>Arthropoda</taxon>
        <taxon>Hexapoda</taxon>
        <taxon>Insecta</taxon>
        <taxon>Pterygota</taxon>
        <taxon>Neoptera</taxon>
        <taxon>Endopterygota</taxon>
        <taxon>Hymenoptera</taxon>
        <taxon>Cephoidea</taxon>
        <taxon>Cephidae</taxon>
        <taxon>Cephus</taxon>
    </lineage>
</organism>
<dbReference type="GeneID" id="107266137"/>
<dbReference type="KEGG" id="ccin:107266137"/>
<evidence type="ECO:0000256" key="2">
    <source>
        <dbReference type="ARBA" id="ARBA00009473"/>
    </source>
</evidence>
<protein>
    <recommendedName>
        <fullName evidence="3">deoxyribose-phosphate aldolase</fullName>
        <ecNumber evidence="3">4.1.2.4</ecNumber>
    </recommendedName>
    <alternativeName>
        <fullName evidence="7">2-deoxy-D-ribose 5-phosphate aldolase</fullName>
    </alternativeName>
    <alternativeName>
        <fullName evidence="6">Phosphodeoxyriboaldolase</fullName>
    </alternativeName>
</protein>
<reference evidence="11" key="1">
    <citation type="submission" date="2025-08" db="UniProtKB">
        <authorList>
            <consortium name="RefSeq"/>
        </authorList>
    </citation>
    <scope>IDENTIFICATION</scope>
</reference>
<evidence type="ECO:0000256" key="5">
    <source>
        <dbReference type="ARBA" id="ARBA00023270"/>
    </source>
</evidence>
<evidence type="ECO:0000313" key="10">
    <source>
        <dbReference type="Proteomes" id="UP000694920"/>
    </source>
</evidence>
<dbReference type="CDD" id="cd00959">
    <property type="entry name" value="DeoC"/>
    <property type="match status" value="1"/>
</dbReference>
<keyword evidence="4" id="KW-0456">Lyase</keyword>
<keyword evidence="10" id="KW-1185">Reference proteome</keyword>
<dbReference type="Proteomes" id="UP000694920">
    <property type="component" value="Unplaced"/>
</dbReference>
<evidence type="ECO:0000256" key="3">
    <source>
        <dbReference type="ARBA" id="ARBA00012515"/>
    </source>
</evidence>
<evidence type="ECO:0000313" key="11">
    <source>
        <dbReference type="RefSeq" id="XP_015591809.1"/>
    </source>
</evidence>
<feature type="active site" description="Schiff-base intermediate with acetaldehyde" evidence="9">
    <location>
        <position position="214"/>
    </location>
</feature>
<dbReference type="PIRSF" id="PIRSF001357">
    <property type="entry name" value="DeoC"/>
    <property type="match status" value="1"/>
</dbReference>
<dbReference type="NCBIfam" id="TIGR00126">
    <property type="entry name" value="deoC"/>
    <property type="match status" value="1"/>
</dbReference>
<dbReference type="SUPFAM" id="SSF51569">
    <property type="entry name" value="Aldolase"/>
    <property type="match status" value="1"/>
</dbReference>
<accession>A0AAJ7BQJ4</accession>
<feature type="active site" description="Proton donor/acceptor" evidence="9">
    <location>
        <position position="250"/>
    </location>
</feature>
<name>A0AAJ7BQJ4_CEPCN</name>
<dbReference type="GO" id="GO:0016052">
    <property type="term" value="P:carbohydrate catabolic process"/>
    <property type="evidence" value="ECO:0007669"/>
    <property type="project" value="TreeGrafter"/>
</dbReference>
<dbReference type="GO" id="GO:0005737">
    <property type="term" value="C:cytoplasm"/>
    <property type="evidence" value="ECO:0007669"/>
    <property type="project" value="InterPro"/>
</dbReference>
<dbReference type="Gene3D" id="3.20.20.70">
    <property type="entry name" value="Aldolase class I"/>
    <property type="match status" value="1"/>
</dbReference>
<dbReference type="Pfam" id="PF01791">
    <property type="entry name" value="DeoC"/>
    <property type="match status" value="1"/>
</dbReference>
<dbReference type="InterPro" id="IPR011343">
    <property type="entry name" value="DeoC"/>
</dbReference>
<dbReference type="SMART" id="SM01133">
    <property type="entry name" value="DeoC"/>
    <property type="match status" value="1"/>
</dbReference>
<evidence type="ECO:0000256" key="6">
    <source>
        <dbReference type="ARBA" id="ARBA00031814"/>
    </source>
</evidence>
<dbReference type="CTD" id="51071"/>
<dbReference type="PANTHER" id="PTHR10889">
    <property type="entry name" value="DEOXYRIBOSE-PHOSPHATE ALDOLASE"/>
    <property type="match status" value="1"/>
</dbReference>
<dbReference type="InterPro" id="IPR013785">
    <property type="entry name" value="Aldolase_TIM"/>
</dbReference>
<gene>
    <name evidence="11" type="primary">LOC107266137</name>
</gene>
<evidence type="ECO:0000256" key="1">
    <source>
        <dbReference type="ARBA" id="ARBA00004816"/>
    </source>
</evidence>
<dbReference type="PANTHER" id="PTHR10889:SF3">
    <property type="entry name" value="DEOXYRIBOSE-PHOSPHATE ALDOLASE"/>
    <property type="match status" value="1"/>
</dbReference>
<dbReference type="GO" id="GO:0004139">
    <property type="term" value="F:deoxyribose-phosphate aldolase activity"/>
    <property type="evidence" value="ECO:0007669"/>
    <property type="project" value="UniProtKB-EC"/>
</dbReference>
<evidence type="ECO:0000256" key="8">
    <source>
        <dbReference type="ARBA" id="ARBA00048791"/>
    </source>
</evidence>
<keyword evidence="5 9" id="KW-0704">Schiff base</keyword>
<dbReference type="GO" id="GO:0009264">
    <property type="term" value="P:deoxyribonucleotide catabolic process"/>
    <property type="evidence" value="ECO:0007669"/>
    <property type="project" value="InterPro"/>
</dbReference>
<dbReference type="InterPro" id="IPR002915">
    <property type="entry name" value="DeoC/FbaB/LacD_aldolase"/>
</dbReference>
<evidence type="ECO:0000256" key="9">
    <source>
        <dbReference type="PIRSR" id="PIRSR001357-50"/>
    </source>
</evidence>
<sequence length="302" mass="33484">MERNPGLDFSYKLIQVHLNEPATNTWATEISAIAKKIEGPNKIAWLIKAITCIDLTTLGGDDTSANVRTLCEKAVEPIKLNFEWKLPLHTAAVCVYPARVKDAFNVLCKLDTSKKVAIASVAAGFPTGQYPLSTRLDEIRYAIAEGATEIDVVINRTLALEHKWHELYLELKDMREACGEVHMKTILAVGELYDLRDVYVASMVAMMAGSDFIKTSTGKETINATLPAGIVMCRAIRDYRRVTGYKVGFKPAGGIKNSTNALEWLTLVKEELGEEWMTKDLFRIGASSLLDDIVNTIQRLST</sequence>
<comment type="catalytic activity">
    <reaction evidence="8">
        <text>2-deoxy-D-ribose 5-phosphate = D-glyceraldehyde 3-phosphate + acetaldehyde</text>
        <dbReference type="Rhea" id="RHEA:12821"/>
        <dbReference type="ChEBI" id="CHEBI:15343"/>
        <dbReference type="ChEBI" id="CHEBI:59776"/>
        <dbReference type="ChEBI" id="CHEBI:62877"/>
        <dbReference type="EC" id="4.1.2.4"/>
    </reaction>
</comment>
<dbReference type="AlphaFoldDB" id="A0AAJ7BQJ4"/>
<dbReference type="EC" id="4.1.2.4" evidence="3"/>
<evidence type="ECO:0000256" key="4">
    <source>
        <dbReference type="ARBA" id="ARBA00023239"/>
    </source>
</evidence>
<dbReference type="FunFam" id="3.20.20.70:FF:000106">
    <property type="entry name" value="Deoxyribose-phosphate aldolase"/>
    <property type="match status" value="1"/>
</dbReference>
<comment type="pathway">
    <text evidence="1">Carbohydrate degradation; 2-deoxy-D-ribose 1-phosphate degradation; D-glyceraldehyde 3-phosphate and acetaldehyde from 2-deoxy-alpha-D-ribose 1-phosphate: step 2/2.</text>
</comment>
<comment type="similarity">
    <text evidence="2">Belongs to the DeoC/FbaB aldolase family. DeoC type 2 subfamily.</text>
</comment>
<dbReference type="RefSeq" id="XP_015591809.1">
    <property type="nucleotide sequence ID" value="XM_015736323.2"/>
</dbReference>